<dbReference type="GO" id="GO:0016799">
    <property type="term" value="F:hydrolase activity, hydrolyzing N-glycosyl compounds"/>
    <property type="evidence" value="ECO:0007669"/>
    <property type="project" value="InterPro"/>
</dbReference>
<dbReference type="Proteomes" id="UP000641646">
    <property type="component" value="Unassembled WGS sequence"/>
</dbReference>
<dbReference type="Pfam" id="PF01156">
    <property type="entry name" value="IU_nuc_hydro"/>
    <property type="match status" value="1"/>
</dbReference>
<dbReference type="InterPro" id="IPR001910">
    <property type="entry name" value="Inosine/uridine_hydrolase_dom"/>
</dbReference>
<evidence type="ECO:0000259" key="1">
    <source>
        <dbReference type="Pfam" id="PF01156"/>
    </source>
</evidence>
<name>A0A926VH22_9CYAN</name>
<dbReference type="AlphaFoldDB" id="A0A926VH22"/>
<gene>
    <name evidence="2" type="ORF">H6G03_22295</name>
</gene>
<feature type="domain" description="Inosine/uridine-preferring nucleoside hydrolase" evidence="1">
    <location>
        <begin position="4"/>
        <end position="252"/>
    </location>
</feature>
<keyword evidence="2" id="KW-0378">Hydrolase</keyword>
<protein>
    <submittedName>
        <fullName evidence="2">Nucleoside hydrolase</fullName>
    </submittedName>
</protein>
<comment type="caution">
    <text evidence="2">The sequence shown here is derived from an EMBL/GenBank/DDBJ whole genome shotgun (WGS) entry which is preliminary data.</text>
</comment>
<reference evidence="2" key="1">
    <citation type="journal article" date="2015" name="ISME J.">
        <title>Draft Genome Sequence of Streptomyces incarnatus NRRL8089, which Produces the Nucleoside Antibiotic Sinefungin.</title>
        <authorList>
            <person name="Oshima K."/>
            <person name="Hattori M."/>
            <person name="Shimizu H."/>
            <person name="Fukuda K."/>
            <person name="Nemoto M."/>
            <person name="Inagaki K."/>
            <person name="Tamura T."/>
        </authorList>
    </citation>
    <scope>NUCLEOTIDE SEQUENCE</scope>
    <source>
        <strain evidence="2">FACHB-1375</strain>
    </source>
</reference>
<proteinExistence type="predicted"/>
<keyword evidence="3" id="KW-1185">Reference proteome</keyword>
<organism evidence="2 3">
    <name type="scientific">Aerosakkonema funiforme FACHB-1375</name>
    <dbReference type="NCBI Taxonomy" id="2949571"/>
    <lineage>
        <taxon>Bacteria</taxon>
        <taxon>Bacillati</taxon>
        <taxon>Cyanobacteriota</taxon>
        <taxon>Cyanophyceae</taxon>
        <taxon>Oscillatoriophycideae</taxon>
        <taxon>Aerosakkonematales</taxon>
        <taxon>Aerosakkonemataceae</taxon>
        <taxon>Aerosakkonema</taxon>
    </lineage>
</organism>
<evidence type="ECO:0000313" key="2">
    <source>
        <dbReference type="EMBL" id="MBD2183760.1"/>
    </source>
</evidence>
<dbReference type="SUPFAM" id="SSF53590">
    <property type="entry name" value="Nucleoside hydrolase"/>
    <property type="match status" value="1"/>
</dbReference>
<evidence type="ECO:0000313" key="3">
    <source>
        <dbReference type="Proteomes" id="UP000641646"/>
    </source>
</evidence>
<dbReference type="EMBL" id="JACJPW010000063">
    <property type="protein sequence ID" value="MBD2183760.1"/>
    <property type="molecule type" value="Genomic_DNA"/>
</dbReference>
<dbReference type="Gene3D" id="3.90.245.10">
    <property type="entry name" value="Ribonucleoside hydrolase-like"/>
    <property type="match status" value="1"/>
</dbReference>
<dbReference type="RefSeq" id="WP_190468767.1">
    <property type="nucleotide sequence ID" value="NZ_JACJPW010000063.1"/>
</dbReference>
<reference evidence="2" key="2">
    <citation type="submission" date="2020-08" db="EMBL/GenBank/DDBJ databases">
        <authorList>
            <person name="Chen M."/>
            <person name="Teng W."/>
            <person name="Zhao L."/>
            <person name="Hu C."/>
            <person name="Zhou Y."/>
            <person name="Han B."/>
            <person name="Song L."/>
            <person name="Shu W."/>
        </authorList>
    </citation>
    <scope>NUCLEOTIDE SEQUENCE</scope>
    <source>
        <strain evidence="2">FACHB-1375</strain>
    </source>
</reference>
<sequence length="286" mass="31731">MIDVIWDMETGDPDDFLTLLLLIGHPEVNLKAVTITPGSPQQIGLVRKALALFNRDIPVGAHHKEHPKPCVSKWHTDVYGDIPTSQDAENGGEVLRRYCDSNTTLITGGPLKNLGAAIKLNFQVDRWIAQGGFAGEGVVPSALQLDKFKGMTTCPTYNLNGDSKSALAALSYDGIRVKKFVSKNVCHRVYYDRKMHDIFQSVKHKSLSLALIWKGMDAYLRHHPDGKKLHDPLAACCAIDESIATWAEVEIYREKGQWGARLSPGSGTWIIIDYNPEKFISTLTAY</sequence>
<accession>A0A926VH22</accession>
<dbReference type="InterPro" id="IPR036452">
    <property type="entry name" value="Ribo_hydro-like"/>
</dbReference>